<dbReference type="EMBL" id="CAQQ02389220">
    <property type="status" value="NOT_ANNOTATED_CDS"/>
    <property type="molecule type" value="Genomic_DNA"/>
</dbReference>
<name>T1H434_MEGSC</name>
<accession>T1H434</accession>
<protein>
    <submittedName>
        <fullName evidence="1">Uncharacterized protein</fullName>
    </submittedName>
</protein>
<dbReference type="HOGENOM" id="CLU_2852241_0_0_1"/>
<dbReference type="Proteomes" id="UP000015102">
    <property type="component" value="Unassembled WGS sequence"/>
</dbReference>
<proteinExistence type="predicted"/>
<keyword evidence="2" id="KW-1185">Reference proteome</keyword>
<evidence type="ECO:0000313" key="2">
    <source>
        <dbReference type="Proteomes" id="UP000015102"/>
    </source>
</evidence>
<reference evidence="1" key="2">
    <citation type="submission" date="2015-06" db="UniProtKB">
        <authorList>
            <consortium name="EnsemblMetazoa"/>
        </authorList>
    </citation>
    <scope>IDENTIFICATION</scope>
</reference>
<organism evidence="1 2">
    <name type="scientific">Megaselia scalaris</name>
    <name type="common">Humpbacked fly</name>
    <name type="synonym">Phora scalaris</name>
    <dbReference type="NCBI Taxonomy" id="36166"/>
    <lineage>
        <taxon>Eukaryota</taxon>
        <taxon>Metazoa</taxon>
        <taxon>Ecdysozoa</taxon>
        <taxon>Arthropoda</taxon>
        <taxon>Hexapoda</taxon>
        <taxon>Insecta</taxon>
        <taxon>Pterygota</taxon>
        <taxon>Neoptera</taxon>
        <taxon>Endopterygota</taxon>
        <taxon>Diptera</taxon>
        <taxon>Brachycera</taxon>
        <taxon>Muscomorpha</taxon>
        <taxon>Platypezoidea</taxon>
        <taxon>Phoridae</taxon>
        <taxon>Megaseliini</taxon>
        <taxon>Megaselia</taxon>
    </lineage>
</organism>
<sequence>MISSRKQQRHNDLGSNIPMGHHNVEILCSIVISEPSEAVTIEIPIVQNKTSAISSANLASSTEWN</sequence>
<dbReference type="AlphaFoldDB" id="T1H434"/>
<reference evidence="2" key="1">
    <citation type="submission" date="2013-02" db="EMBL/GenBank/DDBJ databases">
        <authorList>
            <person name="Hughes D."/>
        </authorList>
    </citation>
    <scope>NUCLEOTIDE SEQUENCE</scope>
    <source>
        <strain>Durham</strain>
        <strain evidence="2">NC isolate 2 -- Noor lab</strain>
    </source>
</reference>
<dbReference type="EnsemblMetazoa" id="MESCA011035-RA">
    <property type="protein sequence ID" value="MESCA011035-PA"/>
    <property type="gene ID" value="MESCA011035"/>
</dbReference>
<evidence type="ECO:0000313" key="1">
    <source>
        <dbReference type="EnsemblMetazoa" id="MESCA011035-PA"/>
    </source>
</evidence>